<sequence length="440" mass="49582">METLEICYLFQMNQDTFLSIDFGTSNSLVGAFHQGKRYEALSIDPSATDPTMMRTLLYFPNPDLCYYGSQAIQEYIEQDMEGRLFRSFKSHLPNKNYLGTVLDNRILTLETLIGVFLLELKKRAEKTLGVPVENAVVGRPARYSMDPVADGFALHRMQKAATFAGFKEVQFVPEPLAAAFDYRRQITSEKIVLIGDFGGGTSDFTLIKLRPENFNKEDVLAIDGCPLAGDALDSVFMSSKLNEYFGAKSRYRLPMGSNVLTMPPAITQRLNHPAHIVHLKEKETYEFIREVKKCSLAAKDAEAVERLFILIEDQQIFPFFENIEKTKRHLSSEEKAKFEFDYPGLEISESFSSFQFKELAAQTKEKIFASLDTCLSAAGVSPEQVDLVCLTGGTAKVPFIQKEFEQRFGGEKLQTQAHFHSVLSGLTESAKFWAHGQKVI</sequence>
<evidence type="ECO:0000256" key="2">
    <source>
        <dbReference type="ARBA" id="ARBA00022840"/>
    </source>
</evidence>
<dbReference type="Proteomes" id="UP000830116">
    <property type="component" value="Chromosome"/>
</dbReference>
<keyword evidence="2" id="KW-0067">ATP-binding</keyword>
<dbReference type="Gene3D" id="3.90.640.10">
    <property type="entry name" value="Actin, Chain A, domain 4"/>
    <property type="match status" value="2"/>
</dbReference>
<dbReference type="PANTHER" id="PTHR19375">
    <property type="entry name" value="HEAT SHOCK PROTEIN 70KDA"/>
    <property type="match status" value="1"/>
</dbReference>
<reference evidence="3" key="1">
    <citation type="submission" date="2022-03" db="EMBL/GenBank/DDBJ databases">
        <title>Genome Identification and Characterization of new species Bdellovibrio reynosense LBG001 sp. nov. from a Mexico soil sample.</title>
        <authorList>
            <person name="Camilli A."/>
            <person name="Ajao Y."/>
            <person name="Guo X."/>
        </authorList>
    </citation>
    <scope>NUCLEOTIDE SEQUENCE</scope>
    <source>
        <strain evidence="3">LBG001</strain>
    </source>
</reference>
<dbReference type="EMBL" id="CP093442">
    <property type="protein sequence ID" value="UOF00969.1"/>
    <property type="molecule type" value="Genomic_DNA"/>
</dbReference>
<dbReference type="Gene3D" id="3.30.420.40">
    <property type="match status" value="3"/>
</dbReference>
<evidence type="ECO:0000256" key="1">
    <source>
        <dbReference type="ARBA" id="ARBA00022741"/>
    </source>
</evidence>
<dbReference type="RefSeq" id="WP_243537182.1">
    <property type="nucleotide sequence ID" value="NZ_CP093442.1"/>
</dbReference>
<dbReference type="InterPro" id="IPR013126">
    <property type="entry name" value="Hsp_70_fam"/>
</dbReference>
<dbReference type="InterPro" id="IPR043129">
    <property type="entry name" value="ATPase_NBD"/>
</dbReference>
<organism evidence="3 4">
    <name type="scientific">Bdellovibrio reynosensis</name>
    <dbReference type="NCBI Taxonomy" id="2835041"/>
    <lineage>
        <taxon>Bacteria</taxon>
        <taxon>Pseudomonadati</taxon>
        <taxon>Bdellovibrionota</taxon>
        <taxon>Bdellovibrionia</taxon>
        <taxon>Bdellovibrionales</taxon>
        <taxon>Pseudobdellovibrionaceae</taxon>
        <taxon>Bdellovibrio</taxon>
    </lineage>
</organism>
<proteinExistence type="predicted"/>
<dbReference type="SUPFAM" id="SSF53067">
    <property type="entry name" value="Actin-like ATPase domain"/>
    <property type="match status" value="2"/>
</dbReference>
<dbReference type="Pfam" id="PF00012">
    <property type="entry name" value="HSP70"/>
    <property type="match status" value="2"/>
</dbReference>
<evidence type="ECO:0000313" key="3">
    <source>
        <dbReference type="EMBL" id="UOF00969.1"/>
    </source>
</evidence>
<evidence type="ECO:0000313" key="4">
    <source>
        <dbReference type="Proteomes" id="UP000830116"/>
    </source>
</evidence>
<gene>
    <name evidence="3" type="ORF">MNR06_14805</name>
</gene>
<keyword evidence="4" id="KW-1185">Reference proteome</keyword>
<name>A0ABY4C8B7_9BACT</name>
<protein>
    <submittedName>
        <fullName evidence="3">Hsp70 family protein</fullName>
    </submittedName>
</protein>
<keyword evidence="1" id="KW-0547">Nucleotide-binding</keyword>
<accession>A0ABY4C8B7</accession>